<organism evidence="2 3">
    <name type="scientific">Marinobacter maroccanus</name>
    <dbReference type="NCBI Taxonomy" id="2055143"/>
    <lineage>
        <taxon>Bacteria</taxon>
        <taxon>Pseudomonadati</taxon>
        <taxon>Pseudomonadota</taxon>
        <taxon>Gammaproteobacteria</taxon>
        <taxon>Pseudomonadales</taxon>
        <taxon>Marinobacteraceae</taxon>
        <taxon>Marinobacter</taxon>
    </lineage>
</organism>
<reference evidence="2 3" key="1">
    <citation type="submission" date="2018-01" db="EMBL/GenBank/DDBJ databases">
        <title>Complete genome sequences of the type strains of Marinobacter flavimaris and Marinobacter maroccanus.</title>
        <authorList>
            <person name="Palau M."/>
            <person name="Boujida N."/>
            <person name="Manresa A."/>
            <person name="Minana-Galbis D."/>
        </authorList>
    </citation>
    <scope>NUCLEOTIDE SEQUENCE [LARGE SCALE GENOMIC DNA]</scope>
    <source>
        <strain evidence="2 3">N4</strain>
    </source>
</reference>
<dbReference type="PANTHER" id="PTHR34387:SF1">
    <property type="entry name" value="PERIPLASMIC IMMUNOGENIC PROTEIN"/>
    <property type="match status" value="1"/>
</dbReference>
<feature type="signal peptide" evidence="1">
    <location>
        <begin position="1"/>
        <end position="30"/>
    </location>
</feature>
<evidence type="ECO:0000313" key="3">
    <source>
        <dbReference type="Proteomes" id="UP000239917"/>
    </source>
</evidence>
<proteinExistence type="predicted"/>
<name>A0A2S5ZF90_9GAMM</name>
<gene>
    <name evidence="2" type="ORF">KEHDKFFH_01810</name>
</gene>
<protein>
    <submittedName>
        <fullName evidence="2">SIMPL domain-containing protein</fullName>
    </submittedName>
</protein>
<dbReference type="Pfam" id="PF04402">
    <property type="entry name" value="SIMPL"/>
    <property type="match status" value="1"/>
</dbReference>
<keyword evidence="3" id="KW-1185">Reference proteome</keyword>
<dbReference type="GO" id="GO:0006974">
    <property type="term" value="P:DNA damage response"/>
    <property type="evidence" value="ECO:0007669"/>
    <property type="project" value="TreeGrafter"/>
</dbReference>
<accession>A0A2S5ZF90</accession>
<comment type="caution">
    <text evidence="2">The sequence shown here is derived from an EMBL/GenBank/DDBJ whole genome shotgun (WGS) entry which is preliminary data.</text>
</comment>
<keyword evidence="1" id="KW-0732">Signal</keyword>
<dbReference type="PANTHER" id="PTHR34387">
    <property type="entry name" value="SLR1258 PROTEIN"/>
    <property type="match status" value="1"/>
</dbReference>
<dbReference type="Gene3D" id="3.30.70.2970">
    <property type="entry name" value="Protein of unknown function (DUF541), domain 2"/>
    <property type="match status" value="1"/>
</dbReference>
<sequence length="234" mass="25708">MNGRNLKPRSHLKSRFILSLALILPTVAMAGEVTLTGEGSVRYEPDSARLQFTASAEHALPQKATERVAALMAQWRESISDYRDRLNDYSDATVNLYTRTLPAPERGKEPEKQAVASQTISFSINDLSLLNPLIREAQAVGLDYQLGPHQFFHSDEAGMEQEALARAIADAQARCRFVASRLDQTCGDVVTININGGHRPVPMMMSEAKSMSDAVSSVGEREIRASVTATFELD</sequence>
<feature type="chain" id="PRO_5015428820" evidence="1">
    <location>
        <begin position="31"/>
        <end position="234"/>
    </location>
</feature>
<evidence type="ECO:0000256" key="1">
    <source>
        <dbReference type="SAM" id="SignalP"/>
    </source>
</evidence>
<evidence type="ECO:0000313" key="2">
    <source>
        <dbReference type="EMBL" id="PPI86077.1"/>
    </source>
</evidence>
<dbReference type="InterPro" id="IPR052022">
    <property type="entry name" value="26kDa_periplasmic_antigen"/>
</dbReference>
<dbReference type="Gene3D" id="3.30.110.170">
    <property type="entry name" value="Protein of unknown function (DUF541), domain 1"/>
    <property type="match status" value="1"/>
</dbReference>
<dbReference type="EMBL" id="PSSX01000001">
    <property type="protein sequence ID" value="PPI86077.1"/>
    <property type="molecule type" value="Genomic_DNA"/>
</dbReference>
<dbReference type="Proteomes" id="UP000239917">
    <property type="component" value="Unassembled WGS sequence"/>
</dbReference>
<dbReference type="RefSeq" id="WP_104320328.1">
    <property type="nucleotide sequence ID" value="NZ_PSSX01000001.1"/>
</dbReference>
<dbReference type="OrthoDB" id="6360038at2"/>
<dbReference type="InterPro" id="IPR007497">
    <property type="entry name" value="SIMPL/DUF541"/>
</dbReference>
<dbReference type="AlphaFoldDB" id="A0A2S5ZF90"/>